<dbReference type="EMBL" id="JBEHCU010010613">
    <property type="protein sequence ID" value="KAL1377956.1"/>
    <property type="molecule type" value="Genomic_DNA"/>
</dbReference>
<evidence type="ECO:0000313" key="2">
    <source>
        <dbReference type="Proteomes" id="UP001562425"/>
    </source>
</evidence>
<organism evidence="1 2">
    <name type="scientific">Culex pipiens pipiens</name>
    <name type="common">Northern house mosquito</name>
    <dbReference type="NCBI Taxonomy" id="38569"/>
    <lineage>
        <taxon>Eukaryota</taxon>
        <taxon>Metazoa</taxon>
        <taxon>Ecdysozoa</taxon>
        <taxon>Arthropoda</taxon>
        <taxon>Hexapoda</taxon>
        <taxon>Insecta</taxon>
        <taxon>Pterygota</taxon>
        <taxon>Neoptera</taxon>
        <taxon>Endopterygota</taxon>
        <taxon>Diptera</taxon>
        <taxon>Nematocera</taxon>
        <taxon>Culicoidea</taxon>
        <taxon>Culicidae</taxon>
        <taxon>Culicinae</taxon>
        <taxon>Culicini</taxon>
        <taxon>Culex</taxon>
        <taxon>Culex</taxon>
    </lineage>
</organism>
<dbReference type="Proteomes" id="UP001562425">
    <property type="component" value="Unassembled WGS sequence"/>
</dbReference>
<protein>
    <submittedName>
        <fullName evidence="1">Uncharacterized protein</fullName>
    </submittedName>
</protein>
<evidence type="ECO:0000313" key="1">
    <source>
        <dbReference type="EMBL" id="KAL1377956.1"/>
    </source>
</evidence>
<sequence length="403" mass="45720">MQVHVVASRLDGDTHKAFESHVVGQSSVEWSEMVDFLLNRCRILENLEQERKQTRVHPKPVGARLQPKVLVSATRDEEKRNFGYFNCTDAEFQRFLENFNQNSLPVDECLQSITGTYSQLIQANSRTRTVEVKVKNDCCPWYNFDIWKLGNIRDSILKRWKRNRQDQHLSELLARANYNLSEAKKRAKKQYHTKLFNNGNAKLLWGRINELMGGKSRTNSAPSLEVNQNIEHDPVTVANLFNDHFVSVGDNLASQLTSDGNINRFNTMKRSNISIFLRPASILEISNLIHELDPKKASGYDGFPVSALKKHRNLLSAIICNCFNQCTLLVNNPRPDLVDPALDSKKTFGPVASEDRSVEPKSSPKKVQLISTSGQALLHTAIVYVQGSNGKCKSVVRSWTRVQ</sequence>
<gene>
    <name evidence="1" type="ORF">pipiens_020305</name>
</gene>
<dbReference type="AlphaFoldDB" id="A0ABD1CNM9"/>
<comment type="caution">
    <text evidence="1">The sequence shown here is derived from an EMBL/GenBank/DDBJ whole genome shotgun (WGS) entry which is preliminary data.</text>
</comment>
<proteinExistence type="predicted"/>
<accession>A0ABD1CNM9</accession>
<name>A0ABD1CNM9_CULPP</name>
<reference evidence="1 2" key="1">
    <citation type="submission" date="2024-05" db="EMBL/GenBank/DDBJ databases">
        <title>Culex pipiens pipiens assembly and annotation.</title>
        <authorList>
            <person name="Alout H."/>
            <person name="Durand T."/>
        </authorList>
    </citation>
    <scope>NUCLEOTIDE SEQUENCE [LARGE SCALE GENOMIC DNA]</scope>
    <source>
        <strain evidence="1">HA-2024</strain>
        <tissue evidence="1">Whole body</tissue>
    </source>
</reference>
<keyword evidence="2" id="KW-1185">Reference proteome</keyword>
<feature type="non-terminal residue" evidence="1">
    <location>
        <position position="403"/>
    </location>
</feature>